<dbReference type="EC" id="2.7.6.2" evidence="5"/>
<dbReference type="SUPFAM" id="SSF63862">
    <property type="entry name" value="Thiamin pyrophosphokinase, substrate-binding domain"/>
    <property type="match status" value="1"/>
</dbReference>
<dbReference type="EMBL" id="RZNJ01000001">
    <property type="protein sequence ID" value="RUT34700.1"/>
    <property type="molecule type" value="Genomic_DNA"/>
</dbReference>
<dbReference type="GO" id="GO:0004788">
    <property type="term" value="F:thiamine diphosphokinase activity"/>
    <property type="evidence" value="ECO:0007669"/>
    <property type="project" value="UniProtKB-UniRule"/>
</dbReference>
<feature type="domain" description="Thiamin pyrophosphokinase catalytic" evidence="6">
    <location>
        <begin position="42"/>
        <end position="132"/>
    </location>
</feature>
<evidence type="ECO:0000256" key="5">
    <source>
        <dbReference type="NCBIfam" id="TIGR01378"/>
    </source>
</evidence>
<keyword evidence="1 7" id="KW-0808">Transferase</keyword>
<dbReference type="PANTHER" id="PTHR41299:SF1">
    <property type="entry name" value="THIAMINE PYROPHOSPHOKINASE"/>
    <property type="match status" value="1"/>
</dbReference>
<evidence type="ECO:0000256" key="1">
    <source>
        <dbReference type="ARBA" id="ARBA00022679"/>
    </source>
</evidence>
<proteinExistence type="predicted"/>
<dbReference type="GO" id="GO:0005524">
    <property type="term" value="F:ATP binding"/>
    <property type="evidence" value="ECO:0007669"/>
    <property type="project" value="UniProtKB-KW"/>
</dbReference>
<accession>A0A433XKT6</accession>
<sequence>MQVPASERIGPPLLSFSRTLVIVGGGRVDFDILAGLVASGAHMVGADGGADLIAQAGVVPDAIIGDLDSLADPQGWARRTRVIHVAEQETTDFEKALYCTRAPVTVALGMTGGRFDHTLAALDAVLRHAHERALILVDEEDVALAATGPVRFTVGRGERISIHPLGPARFLGSEGLDYPLQGVELKPGGRTGTSNVATNGTFSIEPEPGAAPYLLILGQRNLMALIEMAGQSAK</sequence>
<dbReference type="OrthoDB" id="7057856at2"/>
<keyword evidence="4" id="KW-0067">ATP-binding</keyword>
<dbReference type="SUPFAM" id="SSF63999">
    <property type="entry name" value="Thiamin pyrophosphokinase, catalytic domain"/>
    <property type="match status" value="1"/>
</dbReference>
<evidence type="ECO:0000313" key="8">
    <source>
        <dbReference type="Proteomes" id="UP000281547"/>
    </source>
</evidence>
<evidence type="ECO:0000256" key="2">
    <source>
        <dbReference type="ARBA" id="ARBA00022741"/>
    </source>
</evidence>
<evidence type="ECO:0000256" key="3">
    <source>
        <dbReference type="ARBA" id="ARBA00022777"/>
    </source>
</evidence>
<evidence type="ECO:0000259" key="6">
    <source>
        <dbReference type="Pfam" id="PF04263"/>
    </source>
</evidence>
<dbReference type="InterPro" id="IPR036759">
    <property type="entry name" value="TPK_catalytic_sf"/>
</dbReference>
<reference evidence="7 8" key="1">
    <citation type="journal article" date="2016" name="Int. J. Syst. Evol. Microbiol.">
        <title>Arsenicitalea aurantiaca gen. nov., sp. nov., a new member of the family Hyphomicrobiaceae, isolated from high-arsenic sediment.</title>
        <authorList>
            <person name="Mu Y."/>
            <person name="Zhou L."/>
            <person name="Zeng X.C."/>
            <person name="Liu L."/>
            <person name="Pan Y."/>
            <person name="Chen X."/>
            <person name="Wang J."/>
            <person name="Li S."/>
            <person name="Li W.J."/>
            <person name="Wang Y."/>
        </authorList>
    </citation>
    <scope>NUCLEOTIDE SEQUENCE [LARGE SCALE GENOMIC DNA]</scope>
    <source>
        <strain evidence="7 8">42-50</strain>
    </source>
</reference>
<dbReference type="Pfam" id="PF04263">
    <property type="entry name" value="TPK_catalytic"/>
    <property type="match status" value="1"/>
</dbReference>
<dbReference type="InterPro" id="IPR007371">
    <property type="entry name" value="TPK_catalytic"/>
</dbReference>
<dbReference type="NCBIfam" id="TIGR01378">
    <property type="entry name" value="thi_PPkinase"/>
    <property type="match status" value="1"/>
</dbReference>
<dbReference type="GO" id="GO:0016301">
    <property type="term" value="F:kinase activity"/>
    <property type="evidence" value="ECO:0007669"/>
    <property type="project" value="UniProtKB-KW"/>
</dbReference>
<gene>
    <name evidence="7" type="ORF">EMQ25_01685</name>
</gene>
<organism evidence="7 8">
    <name type="scientific">Arsenicitalea aurantiaca</name>
    <dbReference type="NCBI Taxonomy" id="1783274"/>
    <lineage>
        <taxon>Bacteria</taxon>
        <taxon>Pseudomonadati</taxon>
        <taxon>Pseudomonadota</taxon>
        <taxon>Alphaproteobacteria</taxon>
        <taxon>Hyphomicrobiales</taxon>
        <taxon>Devosiaceae</taxon>
        <taxon>Arsenicitalea</taxon>
    </lineage>
</organism>
<dbReference type="InterPro" id="IPR053149">
    <property type="entry name" value="TPK"/>
</dbReference>
<keyword evidence="2" id="KW-0547">Nucleotide-binding</keyword>
<comment type="caution">
    <text evidence="7">The sequence shown here is derived from an EMBL/GenBank/DDBJ whole genome shotgun (WGS) entry which is preliminary data.</text>
</comment>
<keyword evidence="8" id="KW-1185">Reference proteome</keyword>
<dbReference type="InterPro" id="IPR006282">
    <property type="entry name" value="Thi_PPkinase"/>
</dbReference>
<dbReference type="GO" id="GO:0009229">
    <property type="term" value="P:thiamine diphosphate biosynthetic process"/>
    <property type="evidence" value="ECO:0007669"/>
    <property type="project" value="InterPro"/>
</dbReference>
<dbReference type="AlphaFoldDB" id="A0A433XKT6"/>
<protein>
    <recommendedName>
        <fullName evidence="5">Thiamine diphosphokinase</fullName>
        <ecNumber evidence="5">2.7.6.2</ecNumber>
    </recommendedName>
</protein>
<evidence type="ECO:0000313" key="7">
    <source>
        <dbReference type="EMBL" id="RUT34700.1"/>
    </source>
</evidence>
<dbReference type="GO" id="GO:0006772">
    <property type="term" value="P:thiamine metabolic process"/>
    <property type="evidence" value="ECO:0007669"/>
    <property type="project" value="UniProtKB-UniRule"/>
</dbReference>
<dbReference type="Gene3D" id="3.40.50.10240">
    <property type="entry name" value="Thiamin pyrophosphokinase, catalytic domain"/>
    <property type="match status" value="1"/>
</dbReference>
<evidence type="ECO:0000256" key="4">
    <source>
        <dbReference type="ARBA" id="ARBA00022840"/>
    </source>
</evidence>
<dbReference type="PANTHER" id="PTHR41299">
    <property type="entry name" value="THIAMINE PYROPHOSPHOKINASE"/>
    <property type="match status" value="1"/>
</dbReference>
<name>A0A433XKT6_9HYPH</name>
<dbReference type="CDD" id="cd07995">
    <property type="entry name" value="TPK"/>
    <property type="match status" value="1"/>
</dbReference>
<keyword evidence="3 7" id="KW-0418">Kinase</keyword>
<dbReference type="Proteomes" id="UP000281547">
    <property type="component" value="Unassembled WGS sequence"/>
</dbReference>
<dbReference type="InterPro" id="IPR036371">
    <property type="entry name" value="TPK_B1-bd_sf"/>
</dbReference>